<gene>
    <name evidence="2" type="ORF">ACFQFD_05185</name>
</gene>
<evidence type="ECO:0000313" key="2">
    <source>
        <dbReference type="EMBL" id="MFC6785387.1"/>
    </source>
</evidence>
<dbReference type="EMBL" id="JBHSWX010000012">
    <property type="protein sequence ID" value="MFC6785387.1"/>
    <property type="molecule type" value="Genomic_DNA"/>
</dbReference>
<accession>A0ABD5T7L5</accession>
<keyword evidence="3" id="KW-1185">Reference proteome</keyword>
<evidence type="ECO:0000256" key="1">
    <source>
        <dbReference type="SAM" id="MobiDB-lite"/>
    </source>
</evidence>
<reference evidence="2 3" key="1">
    <citation type="journal article" date="2019" name="Int. J. Syst. Evol. Microbiol.">
        <title>The Global Catalogue of Microorganisms (GCM) 10K type strain sequencing project: providing services to taxonomists for standard genome sequencing and annotation.</title>
        <authorList>
            <consortium name="The Broad Institute Genomics Platform"/>
            <consortium name="The Broad Institute Genome Sequencing Center for Infectious Disease"/>
            <person name="Wu L."/>
            <person name="Ma J."/>
        </authorList>
    </citation>
    <scope>NUCLEOTIDE SEQUENCE [LARGE SCALE GENOMIC DNA]</scope>
    <source>
        <strain evidence="2 3">SYNS20</strain>
    </source>
</reference>
<dbReference type="GeneID" id="81208417"/>
<dbReference type="AlphaFoldDB" id="A0ABD5T7L5"/>
<proteinExistence type="predicted"/>
<protein>
    <submittedName>
        <fullName evidence="2">Uncharacterized protein</fullName>
    </submittedName>
</protein>
<dbReference type="Proteomes" id="UP001596443">
    <property type="component" value="Unassembled WGS sequence"/>
</dbReference>
<sequence length="83" mass="9417">MSTSDRVLGSQDSDDDAPEVRFSIDKDDFRSSEVELTLRRGNERERFRVTDDDVAIYEGTGGMPTWCKATVHRLGLHLDVITE</sequence>
<organism evidence="2 3">
    <name type="scientific">Halobaculum halobium</name>
    <dbReference type="NCBI Taxonomy" id="3032281"/>
    <lineage>
        <taxon>Archaea</taxon>
        <taxon>Methanobacteriati</taxon>
        <taxon>Methanobacteriota</taxon>
        <taxon>Stenosarchaea group</taxon>
        <taxon>Halobacteria</taxon>
        <taxon>Halobacteriales</taxon>
        <taxon>Haloferacaceae</taxon>
        <taxon>Halobaculum</taxon>
    </lineage>
</organism>
<evidence type="ECO:0000313" key="3">
    <source>
        <dbReference type="Proteomes" id="UP001596443"/>
    </source>
</evidence>
<dbReference type="RefSeq" id="WP_284062245.1">
    <property type="nucleotide sequence ID" value="NZ_CP126158.1"/>
</dbReference>
<comment type="caution">
    <text evidence="2">The sequence shown here is derived from an EMBL/GenBank/DDBJ whole genome shotgun (WGS) entry which is preliminary data.</text>
</comment>
<name>A0ABD5T7L5_9EURY</name>
<feature type="region of interest" description="Disordered" evidence="1">
    <location>
        <begin position="1"/>
        <end position="20"/>
    </location>
</feature>